<dbReference type="RefSeq" id="YP_009329094.1">
    <property type="nucleotide sequence ID" value="NC_032108.1"/>
</dbReference>
<dbReference type="Proteomes" id="UP000201465">
    <property type="component" value="Segment"/>
</dbReference>
<organism evidence="2 3">
    <name type="scientific">Cedratvirus A11</name>
    <dbReference type="NCBI Taxonomy" id="1903266"/>
    <lineage>
        <taxon>Viruses</taxon>
        <taxon>Pithoviruses</taxon>
        <taxon>Orthocedratvirinae</taxon>
        <taxon>Alphacedratvirus</taxon>
        <taxon>Alphacedratvirus aljazairmassiliense</taxon>
    </lineage>
</organism>
<feature type="region of interest" description="Disordered" evidence="1">
    <location>
        <begin position="53"/>
        <end position="77"/>
    </location>
</feature>
<dbReference type="EMBL" id="LT671577">
    <property type="protein sequence ID" value="SHO33222.1"/>
    <property type="molecule type" value="Genomic_DNA"/>
</dbReference>
<proteinExistence type="predicted"/>
<dbReference type="GeneID" id="30523101"/>
<gene>
    <name evidence="2" type="ORF">BQ3484_154</name>
</gene>
<keyword evidence="3" id="KW-1185">Reference proteome</keyword>
<evidence type="ECO:0000313" key="2">
    <source>
        <dbReference type="EMBL" id="SHO33222.1"/>
    </source>
</evidence>
<evidence type="ECO:0000256" key="1">
    <source>
        <dbReference type="SAM" id="MobiDB-lite"/>
    </source>
</evidence>
<name>A0A1M7XU58_9VIRU</name>
<dbReference type="OrthoDB" id="28616at10239"/>
<dbReference type="KEGG" id="vg:30523101"/>
<sequence length="77" mass="9252">MSTHHQQSKMLARLDKISDEERDAMSVEDYGSFCKEYEELHYALWPSSTLCLPNRMSPEARKERNKEDEERRKRLFS</sequence>
<feature type="compositionally biased region" description="Basic and acidic residues" evidence="1">
    <location>
        <begin position="58"/>
        <end position="77"/>
    </location>
</feature>
<evidence type="ECO:0000313" key="3">
    <source>
        <dbReference type="Proteomes" id="UP000201465"/>
    </source>
</evidence>
<accession>A0A1M7XU58</accession>
<protein>
    <submittedName>
        <fullName evidence="2">Uncharacterized protein</fullName>
    </submittedName>
</protein>
<reference evidence="2 3" key="1">
    <citation type="submission" date="2016-11" db="EMBL/GenBank/DDBJ databases">
        <authorList>
            <consortium name="Urmite Genomes"/>
        </authorList>
    </citation>
    <scope>NUCLEOTIDE SEQUENCE [LARGE SCALE GENOMIC DNA]</scope>
    <source>
        <strain evidence="2 3">A11</strain>
    </source>
</reference>